<dbReference type="SMART" id="SM00298">
    <property type="entry name" value="CHROMO"/>
    <property type="match status" value="2"/>
</dbReference>
<evidence type="ECO:0000259" key="4">
    <source>
        <dbReference type="PROSITE" id="PS50013"/>
    </source>
</evidence>
<sequence length="278" mass="31583">MRQSKESSSTAKSASPVPKVTTKNVSDDGSEIHEVDMILDKRRVNGTEEYLVKWLGYDNPEDNTWEPAENLGCDQLIEAFEKQLLKENAMAGGSGRNRKSQNRKQNVSLRPPNLTYEVVKILDEREKDAKKEYLVQWERYETATWEPAENLNCTPLIKEYHSTKKKSPAARSTSRSKRPSTSTASITPKRPQLVKSPATIRRSSRHVNGAAQEEPTPILIKEVQRAESNGKPTARVILSNHDEIIMDTSVLGAKYPQLLISYYERYLHLFPAEKESQE</sequence>
<dbReference type="InterPro" id="IPR023780">
    <property type="entry name" value="Chromo_domain"/>
</dbReference>
<accession>A0AAD4QSH1</accession>
<dbReference type="InterPro" id="IPR023779">
    <property type="entry name" value="Chromodomain_CS"/>
</dbReference>
<name>A0AAD4QSH1_9BILA</name>
<dbReference type="InterPro" id="IPR016197">
    <property type="entry name" value="Chromo-like_dom_sf"/>
</dbReference>
<feature type="domain" description="Chromo" evidence="4">
    <location>
        <begin position="116"/>
        <end position="172"/>
    </location>
</feature>
<organism evidence="5 6">
    <name type="scientific">Ditylenchus destructor</name>
    <dbReference type="NCBI Taxonomy" id="166010"/>
    <lineage>
        <taxon>Eukaryota</taxon>
        <taxon>Metazoa</taxon>
        <taxon>Ecdysozoa</taxon>
        <taxon>Nematoda</taxon>
        <taxon>Chromadorea</taxon>
        <taxon>Rhabditida</taxon>
        <taxon>Tylenchina</taxon>
        <taxon>Tylenchomorpha</taxon>
        <taxon>Sphaerularioidea</taxon>
        <taxon>Anguinidae</taxon>
        <taxon>Anguininae</taxon>
        <taxon>Ditylenchus</taxon>
    </lineage>
</organism>
<evidence type="ECO:0000256" key="2">
    <source>
        <dbReference type="ARBA" id="ARBA00023242"/>
    </source>
</evidence>
<dbReference type="InterPro" id="IPR000953">
    <property type="entry name" value="Chromo/chromo_shadow_dom"/>
</dbReference>
<comment type="subcellular location">
    <subcellularLocation>
        <location evidence="1">Nucleus</location>
    </subcellularLocation>
</comment>
<dbReference type="PROSITE" id="PS00598">
    <property type="entry name" value="CHROMO_1"/>
    <property type="match status" value="1"/>
</dbReference>
<evidence type="ECO:0000313" key="6">
    <source>
        <dbReference type="Proteomes" id="UP001201812"/>
    </source>
</evidence>
<dbReference type="InterPro" id="IPR051219">
    <property type="entry name" value="Heterochromatin_chromo-domain"/>
</dbReference>
<dbReference type="PANTHER" id="PTHR22812">
    <property type="entry name" value="CHROMOBOX PROTEIN"/>
    <property type="match status" value="1"/>
</dbReference>
<dbReference type="PROSITE" id="PS50013">
    <property type="entry name" value="CHROMO_2"/>
    <property type="match status" value="2"/>
</dbReference>
<dbReference type="Gene3D" id="2.40.50.40">
    <property type="match status" value="2"/>
</dbReference>
<protein>
    <submittedName>
        <fullName evidence="5">Chromo (CHRromatin organization MOdifier) domain-containing protein</fullName>
    </submittedName>
</protein>
<dbReference type="GO" id="GO:0005634">
    <property type="term" value="C:nucleus"/>
    <property type="evidence" value="ECO:0007669"/>
    <property type="project" value="UniProtKB-SubCell"/>
</dbReference>
<keyword evidence="2" id="KW-0539">Nucleus</keyword>
<dbReference type="AlphaFoldDB" id="A0AAD4QSH1"/>
<dbReference type="EMBL" id="JAKKPZ010000328">
    <property type="protein sequence ID" value="KAI1696441.1"/>
    <property type="molecule type" value="Genomic_DNA"/>
</dbReference>
<feature type="domain" description="Chromo" evidence="4">
    <location>
        <begin position="33"/>
        <end position="83"/>
    </location>
</feature>
<comment type="caution">
    <text evidence="5">The sequence shown here is derived from an EMBL/GenBank/DDBJ whole genome shotgun (WGS) entry which is preliminary data.</text>
</comment>
<feature type="region of interest" description="Disordered" evidence="3">
    <location>
        <begin position="1"/>
        <end position="33"/>
    </location>
</feature>
<gene>
    <name evidence="5" type="ORF">DdX_19053</name>
</gene>
<dbReference type="SUPFAM" id="SSF54160">
    <property type="entry name" value="Chromo domain-like"/>
    <property type="match status" value="2"/>
</dbReference>
<feature type="region of interest" description="Disordered" evidence="3">
    <location>
        <begin position="161"/>
        <end position="217"/>
    </location>
</feature>
<evidence type="ECO:0000313" key="5">
    <source>
        <dbReference type="EMBL" id="KAI1696441.1"/>
    </source>
</evidence>
<evidence type="ECO:0000256" key="1">
    <source>
        <dbReference type="ARBA" id="ARBA00004123"/>
    </source>
</evidence>
<proteinExistence type="predicted"/>
<dbReference type="Proteomes" id="UP001201812">
    <property type="component" value="Unassembled WGS sequence"/>
</dbReference>
<reference evidence="5" key="1">
    <citation type="submission" date="2022-01" db="EMBL/GenBank/DDBJ databases">
        <title>Genome Sequence Resource for Two Populations of Ditylenchus destructor, the Migratory Endoparasitic Phytonematode.</title>
        <authorList>
            <person name="Zhang H."/>
            <person name="Lin R."/>
            <person name="Xie B."/>
        </authorList>
    </citation>
    <scope>NUCLEOTIDE SEQUENCE</scope>
    <source>
        <strain evidence="5">BazhouSP</strain>
    </source>
</reference>
<feature type="region of interest" description="Disordered" evidence="3">
    <location>
        <begin position="91"/>
        <end position="110"/>
    </location>
</feature>
<evidence type="ECO:0000256" key="3">
    <source>
        <dbReference type="SAM" id="MobiDB-lite"/>
    </source>
</evidence>
<feature type="compositionally biased region" description="Low complexity" evidence="3">
    <location>
        <begin position="1"/>
        <end position="15"/>
    </location>
</feature>
<dbReference type="Pfam" id="PF00385">
    <property type="entry name" value="Chromo"/>
    <property type="match status" value="2"/>
</dbReference>
<keyword evidence="6" id="KW-1185">Reference proteome</keyword>
<feature type="compositionally biased region" description="Basic residues" evidence="3">
    <location>
        <begin position="163"/>
        <end position="178"/>
    </location>
</feature>
<dbReference type="CDD" id="cd00024">
    <property type="entry name" value="CD_CSD"/>
    <property type="match status" value="2"/>
</dbReference>